<comment type="caution">
    <text evidence="2">The sequence shown here is derived from an EMBL/GenBank/DDBJ whole genome shotgun (WGS) entry which is preliminary data.</text>
</comment>
<keyword evidence="2" id="KW-0808">Transferase</keyword>
<dbReference type="EMBL" id="BKCJ010382969">
    <property type="protein sequence ID" value="GFA19012.1"/>
    <property type="molecule type" value="Genomic_DNA"/>
</dbReference>
<organism evidence="2">
    <name type="scientific">Tanacetum cinerariifolium</name>
    <name type="common">Dalmatian daisy</name>
    <name type="synonym">Chrysanthemum cinerariifolium</name>
    <dbReference type="NCBI Taxonomy" id="118510"/>
    <lineage>
        <taxon>Eukaryota</taxon>
        <taxon>Viridiplantae</taxon>
        <taxon>Streptophyta</taxon>
        <taxon>Embryophyta</taxon>
        <taxon>Tracheophyta</taxon>
        <taxon>Spermatophyta</taxon>
        <taxon>Magnoliopsida</taxon>
        <taxon>eudicotyledons</taxon>
        <taxon>Gunneridae</taxon>
        <taxon>Pentapetalae</taxon>
        <taxon>asterids</taxon>
        <taxon>campanulids</taxon>
        <taxon>Asterales</taxon>
        <taxon>Asteraceae</taxon>
        <taxon>Asteroideae</taxon>
        <taxon>Anthemideae</taxon>
        <taxon>Anthemidinae</taxon>
        <taxon>Tanacetum</taxon>
    </lineage>
</organism>
<feature type="domain" description="Retrotransposon gag" evidence="1">
    <location>
        <begin position="79"/>
        <end position="132"/>
    </location>
</feature>
<reference evidence="2" key="1">
    <citation type="journal article" date="2019" name="Sci. Rep.">
        <title>Draft genome of Tanacetum cinerariifolium, the natural source of mosquito coil.</title>
        <authorList>
            <person name="Yamashiro T."/>
            <person name="Shiraishi A."/>
            <person name="Satake H."/>
            <person name="Nakayama K."/>
        </authorList>
    </citation>
    <scope>NUCLEOTIDE SEQUENCE</scope>
</reference>
<dbReference type="AlphaFoldDB" id="A0A699JAD7"/>
<evidence type="ECO:0000259" key="1">
    <source>
        <dbReference type="Pfam" id="PF03732"/>
    </source>
</evidence>
<dbReference type="Pfam" id="PF03732">
    <property type="entry name" value="Retrotrans_gag"/>
    <property type="match status" value="1"/>
</dbReference>
<dbReference type="InterPro" id="IPR005162">
    <property type="entry name" value="Retrotrans_gag_dom"/>
</dbReference>
<protein>
    <submittedName>
        <fullName evidence="2">Reverse transcriptase domain-containing protein</fullName>
    </submittedName>
</protein>
<gene>
    <name evidence="2" type="ORF">Tci_590984</name>
</gene>
<proteinExistence type="predicted"/>
<accession>A0A699JAD7</accession>
<dbReference type="GO" id="GO:0003964">
    <property type="term" value="F:RNA-directed DNA polymerase activity"/>
    <property type="evidence" value="ECO:0007669"/>
    <property type="project" value="UniProtKB-KW"/>
</dbReference>
<evidence type="ECO:0000313" key="2">
    <source>
        <dbReference type="EMBL" id="GFA19012.1"/>
    </source>
</evidence>
<sequence length="155" mass="17420">MANNNNNVQGPLPAGHNILASDFPPMEELLPAPTDGVGDATVVPPVLASRFELKIGLLNLITAISFFVFEIDDPHSHIRRTTNLRNEITRFQQRLDETFSEAWDQFKDLLNKCPHHDFSHLHQIDTFYNGLSQSDQDSLNFAAGGNLLTRITRKP</sequence>
<keyword evidence="2" id="KW-0695">RNA-directed DNA polymerase</keyword>
<keyword evidence="2" id="KW-0548">Nucleotidyltransferase</keyword>
<name>A0A699JAD7_TANCI</name>